<sequence>MAAHKVMRALPPGGIIYTVRGVGVLRESLGDETRQTWAIRVATWSAWARPARAAGAGVQLLEVCAGGELGAYHSSGGIRKLAV</sequence>
<reference evidence="1" key="1">
    <citation type="journal article" date="2014" name="Int. J. Syst. Evol. Microbiol.">
        <title>Complete genome sequence of Corynebacterium casei LMG S-19264T (=DSM 44701T), isolated from a smear-ripened cheese.</title>
        <authorList>
            <consortium name="US DOE Joint Genome Institute (JGI-PGF)"/>
            <person name="Walter F."/>
            <person name="Albersmeier A."/>
            <person name="Kalinowski J."/>
            <person name="Ruckert C."/>
        </authorList>
    </citation>
    <scope>NUCLEOTIDE SEQUENCE</scope>
    <source>
        <strain evidence="1">CGMCC 4.7368</strain>
    </source>
</reference>
<comment type="caution">
    <text evidence="1">The sequence shown here is derived from an EMBL/GenBank/DDBJ whole genome shotgun (WGS) entry which is preliminary data.</text>
</comment>
<gene>
    <name evidence="1" type="ORF">GCM10012289_33640</name>
</gene>
<accession>A0A918DK31</accession>
<evidence type="ECO:0000313" key="1">
    <source>
        <dbReference type="EMBL" id="GGO70364.1"/>
    </source>
</evidence>
<reference evidence="1" key="2">
    <citation type="submission" date="2020-09" db="EMBL/GenBank/DDBJ databases">
        <authorList>
            <person name="Sun Q."/>
            <person name="Zhou Y."/>
        </authorList>
    </citation>
    <scope>NUCLEOTIDE SEQUENCE</scope>
    <source>
        <strain evidence="1">CGMCC 4.7368</strain>
    </source>
</reference>
<protein>
    <submittedName>
        <fullName evidence="1">Uncharacterized protein</fullName>
    </submittedName>
</protein>
<dbReference type="AlphaFoldDB" id="A0A918DK31"/>
<keyword evidence="2" id="KW-1185">Reference proteome</keyword>
<evidence type="ECO:0000313" key="2">
    <source>
        <dbReference type="Proteomes" id="UP000646523"/>
    </source>
</evidence>
<dbReference type="Proteomes" id="UP000646523">
    <property type="component" value="Unassembled WGS sequence"/>
</dbReference>
<organism evidence="1 2">
    <name type="scientific">Nonomuraea cavernae</name>
    <dbReference type="NCBI Taxonomy" id="2045107"/>
    <lineage>
        <taxon>Bacteria</taxon>
        <taxon>Bacillati</taxon>
        <taxon>Actinomycetota</taxon>
        <taxon>Actinomycetes</taxon>
        <taxon>Streptosporangiales</taxon>
        <taxon>Streptosporangiaceae</taxon>
        <taxon>Nonomuraea</taxon>
    </lineage>
</organism>
<dbReference type="EMBL" id="BMNH01000008">
    <property type="protein sequence ID" value="GGO70364.1"/>
    <property type="molecule type" value="Genomic_DNA"/>
</dbReference>
<name>A0A918DK31_9ACTN</name>
<proteinExistence type="predicted"/>